<dbReference type="CDD" id="cd16922">
    <property type="entry name" value="HATPase_EvgS-ArcB-TorS-like"/>
    <property type="match status" value="1"/>
</dbReference>
<dbReference type="InterPro" id="IPR001610">
    <property type="entry name" value="PAC"/>
</dbReference>
<dbReference type="GO" id="GO:0005524">
    <property type="term" value="F:ATP binding"/>
    <property type="evidence" value="ECO:0007669"/>
    <property type="project" value="UniProtKB-KW"/>
</dbReference>
<comment type="catalytic activity">
    <reaction evidence="1">
        <text>ATP + protein L-histidine = ADP + protein N-phospho-L-histidine.</text>
        <dbReference type="EC" id="2.7.13.3"/>
    </reaction>
</comment>
<keyword evidence="11" id="KW-1185">Reference proteome</keyword>
<feature type="modified residue" description="4-aspartylphosphate" evidence="4">
    <location>
        <position position="667"/>
    </location>
</feature>
<dbReference type="Pfam" id="PF00072">
    <property type="entry name" value="Response_reg"/>
    <property type="match status" value="1"/>
</dbReference>
<dbReference type="SMART" id="SM00091">
    <property type="entry name" value="PAS"/>
    <property type="match status" value="1"/>
</dbReference>
<dbReference type="NCBIfam" id="TIGR00229">
    <property type="entry name" value="sensory_box"/>
    <property type="match status" value="1"/>
</dbReference>
<dbReference type="InterPro" id="IPR011006">
    <property type="entry name" value="CheY-like_superfamily"/>
</dbReference>
<dbReference type="InterPro" id="IPR003594">
    <property type="entry name" value="HATPase_dom"/>
</dbReference>
<feature type="domain" description="Response regulatory" evidence="7">
    <location>
        <begin position="618"/>
        <end position="737"/>
    </location>
</feature>
<dbReference type="CDD" id="cd00082">
    <property type="entry name" value="HisKA"/>
    <property type="match status" value="1"/>
</dbReference>
<evidence type="ECO:0000256" key="4">
    <source>
        <dbReference type="PROSITE-ProRule" id="PRU00169"/>
    </source>
</evidence>
<dbReference type="Gene3D" id="3.30.450.20">
    <property type="entry name" value="PAS domain"/>
    <property type="match status" value="1"/>
</dbReference>
<dbReference type="PANTHER" id="PTHR45339">
    <property type="entry name" value="HYBRID SIGNAL TRANSDUCTION HISTIDINE KINASE J"/>
    <property type="match status" value="1"/>
</dbReference>
<dbReference type="Pfam" id="PF00512">
    <property type="entry name" value="HisKA"/>
    <property type="match status" value="1"/>
</dbReference>
<protein>
    <recommendedName>
        <fullName evidence="2">histidine kinase</fullName>
        <ecNumber evidence="2">2.7.13.3</ecNumber>
    </recommendedName>
</protein>
<comment type="caution">
    <text evidence="10">The sequence shown here is derived from an EMBL/GenBank/DDBJ whole genome shotgun (WGS) entry which is preliminary data.</text>
</comment>
<feature type="transmembrane region" description="Helical" evidence="5">
    <location>
        <begin position="127"/>
        <end position="144"/>
    </location>
</feature>
<dbReference type="EMBL" id="JAOWKY010000001">
    <property type="protein sequence ID" value="MCV2867323.1"/>
    <property type="molecule type" value="Genomic_DNA"/>
</dbReference>
<dbReference type="Gene3D" id="3.30.565.10">
    <property type="entry name" value="Histidine kinase-like ATPase, C-terminal domain"/>
    <property type="match status" value="1"/>
</dbReference>
<dbReference type="PROSITE" id="PS50112">
    <property type="entry name" value="PAS"/>
    <property type="match status" value="1"/>
</dbReference>
<dbReference type="CDD" id="cd17546">
    <property type="entry name" value="REC_hyHK_CKI1_RcsC-like"/>
    <property type="match status" value="1"/>
</dbReference>
<dbReference type="Gene3D" id="1.10.287.130">
    <property type="match status" value="1"/>
</dbReference>
<feature type="transmembrane region" description="Helical" evidence="5">
    <location>
        <begin position="37"/>
        <end position="55"/>
    </location>
</feature>
<dbReference type="PRINTS" id="PR00344">
    <property type="entry name" value="BCTRLSENSOR"/>
</dbReference>
<dbReference type="CDD" id="cd00130">
    <property type="entry name" value="PAS"/>
    <property type="match status" value="1"/>
</dbReference>
<feature type="domain" description="Histidine kinase" evidence="6">
    <location>
        <begin position="375"/>
        <end position="594"/>
    </location>
</feature>
<evidence type="ECO:0000313" key="10">
    <source>
        <dbReference type="EMBL" id="MCV2867323.1"/>
    </source>
</evidence>
<proteinExistence type="predicted"/>
<dbReference type="InterPro" id="IPR000014">
    <property type="entry name" value="PAS"/>
</dbReference>
<dbReference type="SUPFAM" id="SSF47384">
    <property type="entry name" value="Homodimeric domain of signal transducing histidine kinase"/>
    <property type="match status" value="1"/>
</dbReference>
<reference evidence="10 11" key="1">
    <citation type="submission" date="2022-10" db="EMBL/GenBank/DDBJ databases">
        <title>Defluviimonas sp. nov., isolated from ocean surface water.</title>
        <authorList>
            <person name="He W."/>
            <person name="Wang L."/>
            <person name="Zhang D.-F."/>
        </authorList>
    </citation>
    <scope>NUCLEOTIDE SEQUENCE [LARGE SCALE GENOMIC DNA]</scope>
    <source>
        <strain evidence="10 11">WL0002</strain>
    </source>
</reference>
<dbReference type="PROSITE" id="PS50110">
    <property type="entry name" value="RESPONSE_REGULATORY"/>
    <property type="match status" value="1"/>
</dbReference>
<feature type="transmembrane region" description="Helical" evidence="5">
    <location>
        <begin position="183"/>
        <end position="204"/>
    </location>
</feature>
<dbReference type="SMART" id="SM00086">
    <property type="entry name" value="PAC"/>
    <property type="match status" value="1"/>
</dbReference>
<evidence type="ECO:0000259" key="6">
    <source>
        <dbReference type="PROSITE" id="PS50109"/>
    </source>
</evidence>
<dbReference type="Gene3D" id="3.40.50.2300">
    <property type="match status" value="1"/>
</dbReference>
<keyword evidence="3 4" id="KW-0597">Phosphoprotein</keyword>
<name>A0ABT2Z862_9RHOB</name>
<dbReference type="InterPro" id="IPR036097">
    <property type="entry name" value="HisK_dim/P_sf"/>
</dbReference>
<dbReference type="SUPFAM" id="SSF55874">
    <property type="entry name" value="ATPase domain of HSP90 chaperone/DNA topoisomerase II/histidine kinase"/>
    <property type="match status" value="1"/>
</dbReference>
<accession>A0ABT2Z862</accession>
<keyword evidence="10" id="KW-0067">ATP-binding</keyword>
<dbReference type="Proteomes" id="UP001652542">
    <property type="component" value="Unassembled WGS sequence"/>
</dbReference>
<evidence type="ECO:0000313" key="11">
    <source>
        <dbReference type="Proteomes" id="UP001652542"/>
    </source>
</evidence>
<keyword evidence="5" id="KW-0472">Membrane</keyword>
<dbReference type="InterPro" id="IPR001789">
    <property type="entry name" value="Sig_transdc_resp-reg_receiver"/>
</dbReference>
<dbReference type="InterPro" id="IPR004358">
    <property type="entry name" value="Sig_transdc_His_kin-like_C"/>
</dbReference>
<evidence type="ECO:0000256" key="2">
    <source>
        <dbReference type="ARBA" id="ARBA00012438"/>
    </source>
</evidence>
<feature type="transmembrane region" description="Helical" evidence="5">
    <location>
        <begin position="102"/>
        <end position="121"/>
    </location>
</feature>
<dbReference type="InterPro" id="IPR005467">
    <property type="entry name" value="His_kinase_dom"/>
</dbReference>
<evidence type="ECO:0000256" key="5">
    <source>
        <dbReference type="SAM" id="Phobius"/>
    </source>
</evidence>
<dbReference type="Pfam" id="PF13426">
    <property type="entry name" value="PAS_9"/>
    <property type="match status" value="1"/>
</dbReference>
<dbReference type="PANTHER" id="PTHR45339:SF6">
    <property type="entry name" value="SENSORY HISTIDINE PROTEIN KINASE"/>
    <property type="match status" value="1"/>
</dbReference>
<dbReference type="InterPro" id="IPR003661">
    <property type="entry name" value="HisK_dim/P_dom"/>
</dbReference>
<dbReference type="SMART" id="SM00388">
    <property type="entry name" value="HisKA"/>
    <property type="match status" value="1"/>
</dbReference>
<sequence>MAKEIPDRTDSARMAEDLRNTPDGLFLRYCRARLRYLALRQILTVTGGLTVSVLGGPLYGLIATVLALLGEAVDCLVLRAILQRCPAPPVHRLARRKATASAAFQALTIAGAAGVALASARPFEADFFVAAFLAAAVINAGLTLPHHSGSAVARIAIHLAALATLAIRNLVHILHAPGAGGDLAYDLMGIAVLMIAVGGFVSFVRGAHRRQQAYDRVLAAERACLEAQQDHVRRLALVAEHASDSIVITQGNGRITWVNDTFSRITGYSLDEAIGHRPGELLNAPETNPDTVRALVNAHRRKLPLRTEVLNRRKDGSVIWMETSLTPIFNPDGSHAMTIGVERDITAMKEREAELARARKAAEDAASIKSRFLATMSHEIRTPLNGVIGMAQLLRETELDTDQKHSVETIAESGRALLSIINDILDLARMQSGKSTIRAEPFSVEHCARGVIDLLRPLAQEKGLELSLFLDGRIPRLVGDQGRIRQILLNLVGNAIKFTHRGQVQVAVQAMQAGAAVQLRVRVEDTGIGIAPDRIEHVFDSFTQADGDITRRYGGTGLGLTISRLLAREMGGDITVRSTLGLGSAFDLALVLNRAAEVPDAATPGGLSFHSHRARGLRVLVAEDNATNRLIVGKMLAGTGAEVAFAENGFLAVERSRVWRPSVVLMDISMPGMDGIQAARCIRADERMRGDRPIRIVALTANAFEEDRDACAAAGFDGFLPKPISKAALLECLSGLTG</sequence>
<evidence type="ECO:0000259" key="7">
    <source>
        <dbReference type="PROSITE" id="PS50110"/>
    </source>
</evidence>
<dbReference type="InterPro" id="IPR000700">
    <property type="entry name" value="PAS-assoc_C"/>
</dbReference>
<feature type="domain" description="PAS" evidence="8">
    <location>
        <begin position="231"/>
        <end position="275"/>
    </location>
</feature>
<feature type="transmembrane region" description="Helical" evidence="5">
    <location>
        <begin position="151"/>
        <end position="171"/>
    </location>
</feature>
<dbReference type="RefSeq" id="WP_263732981.1">
    <property type="nucleotide sequence ID" value="NZ_JAOWKY010000001.1"/>
</dbReference>
<organism evidence="10 11">
    <name type="scientific">Albidovulum marisflavi</name>
    <dbReference type="NCBI Taxonomy" id="2984159"/>
    <lineage>
        <taxon>Bacteria</taxon>
        <taxon>Pseudomonadati</taxon>
        <taxon>Pseudomonadota</taxon>
        <taxon>Alphaproteobacteria</taxon>
        <taxon>Rhodobacterales</taxon>
        <taxon>Paracoccaceae</taxon>
        <taxon>Albidovulum</taxon>
    </lineage>
</organism>
<keyword evidence="5" id="KW-1133">Transmembrane helix</keyword>
<evidence type="ECO:0000256" key="3">
    <source>
        <dbReference type="ARBA" id="ARBA00022553"/>
    </source>
</evidence>
<dbReference type="PROSITE" id="PS50109">
    <property type="entry name" value="HIS_KIN"/>
    <property type="match status" value="1"/>
</dbReference>
<feature type="domain" description="PAC" evidence="9">
    <location>
        <begin position="305"/>
        <end position="357"/>
    </location>
</feature>
<dbReference type="InterPro" id="IPR035965">
    <property type="entry name" value="PAS-like_dom_sf"/>
</dbReference>
<dbReference type="PROSITE" id="PS50113">
    <property type="entry name" value="PAC"/>
    <property type="match status" value="1"/>
</dbReference>
<dbReference type="SMART" id="SM00448">
    <property type="entry name" value="REC"/>
    <property type="match status" value="1"/>
</dbReference>
<dbReference type="Pfam" id="PF02518">
    <property type="entry name" value="HATPase_c"/>
    <property type="match status" value="1"/>
</dbReference>
<dbReference type="InterPro" id="IPR036890">
    <property type="entry name" value="HATPase_C_sf"/>
</dbReference>
<dbReference type="EC" id="2.7.13.3" evidence="2"/>
<evidence type="ECO:0000259" key="8">
    <source>
        <dbReference type="PROSITE" id="PS50112"/>
    </source>
</evidence>
<keyword evidence="10" id="KW-0547">Nucleotide-binding</keyword>
<dbReference type="SUPFAM" id="SSF52172">
    <property type="entry name" value="CheY-like"/>
    <property type="match status" value="1"/>
</dbReference>
<gene>
    <name evidence="10" type="ORF">OEW28_01610</name>
</gene>
<dbReference type="SMART" id="SM00387">
    <property type="entry name" value="HATPase_c"/>
    <property type="match status" value="1"/>
</dbReference>
<keyword evidence="5" id="KW-0812">Transmembrane</keyword>
<evidence type="ECO:0000259" key="9">
    <source>
        <dbReference type="PROSITE" id="PS50113"/>
    </source>
</evidence>
<dbReference type="SUPFAM" id="SSF55785">
    <property type="entry name" value="PYP-like sensor domain (PAS domain)"/>
    <property type="match status" value="1"/>
</dbReference>
<evidence type="ECO:0000256" key="1">
    <source>
        <dbReference type="ARBA" id="ARBA00000085"/>
    </source>
</evidence>